<dbReference type="AlphaFoldDB" id="A0AAN6ZEL6"/>
<keyword evidence="3" id="KW-1185">Reference proteome</keyword>
<dbReference type="EMBL" id="MU853408">
    <property type="protein sequence ID" value="KAK4134649.1"/>
    <property type="molecule type" value="Genomic_DNA"/>
</dbReference>
<feature type="non-terminal residue" evidence="2">
    <location>
        <position position="1"/>
    </location>
</feature>
<evidence type="ECO:0000256" key="1">
    <source>
        <dbReference type="SAM" id="MobiDB-lite"/>
    </source>
</evidence>
<dbReference type="SUPFAM" id="SSF53300">
    <property type="entry name" value="vWA-like"/>
    <property type="match status" value="1"/>
</dbReference>
<comment type="caution">
    <text evidence="2">The sequence shown here is derived from an EMBL/GenBank/DDBJ whole genome shotgun (WGS) entry which is preliminary data.</text>
</comment>
<feature type="non-terminal residue" evidence="2">
    <location>
        <position position="710"/>
    </location>
</feature>
<protein>
    <recommendedName>
        <fullName evidence="4">VWFA domain-containing protein</fullName>
    </recommendedName>
</protein>
<name>A0AAN6ZEL6_9PEZI</name>
<evidence type="ECO:0000313" key="2">
    <source>
        <dbReference type="EMBL" id="KAK4134649.1"/>
    </source>
</evidence>
<dbReference type="Proteomes" id="UP001304895">
    <property type="component" value="Unassembled WGS sequence"/>
</dbReference>
<sequence>AAFGTINEPIILGQHNEHEMITRVAFQCPRGHKSDGKCFEPRSLDQLAGYHLKVMGMAIPGAGFNGAVGAPDTLDPVPEGPEAHCDDADYLDIPGYPQSRAAATANLQACVDHLRRRFRQAWTSARRLLDDRRRVRQDMVDISGSNPIVGDCRYAWPLLQGDDSGRAKCATIEGLGRALHGVQDFYSHSNWADASDPKAPVNLSNPPGLAMKGTAPFLDLRTTGPIPPEQVPLNLTTGCFSLPDSSPGSGDCEGRVTHHDLSKDSGVINLDGSFGQVGPNSPRAEALADNFRLAVKGAIESSRDAWAALQDELRSRYGTVSGNLMICALVRDDPVKDCRNRTVAIAIDKSASSRLHGGIQLEQLLARELNSRLTMHGLDKVALIEFDESARLVSPMGYPMSANFSFSDPSHHQLRVSSGLELAIAENIQAQPETYTDRGAILLLCTGAESPEFFADTRAQVQRAVQEGIRVHYGCINIPELGGEDAGDGETRTECSLSDGVVPAVLKTGGLVAFINAPRIRTPSHFINLVMGRGVIATDDKDAAKHTRLYPGIALADFLSPRRLYKSFYYPMFAGENVNFTIRGVSPQNPKADGCFKIVLWNRGANSKVAAHTTCSIAPPLSLVYEATAALDLVLVVQYGHPIQDDGVDGDELVFTLGVDTSMPEKTETTRPASTNILSTNAAVSIPGATTPGIPTSENPEAHPSTSTTS</sequence>
<reference evidence="2" key="2">
    <citation type="submission" date="2023-05" db="EMBL/GenBank/DDBJ databases">
        <authorList>
            <consortium name="Lawrence Berkeley National Laboratory"/>
            <person name="Steindorff A."/>
            <person name="Hensen N."/>
            <person name="Bonometti L."/>
            <person name="Westerberg I."/>
            <person name="Brannstrom I.O."/>
            <person name="Guillou S."/>
            <person name="Cros-Aarteil S."/>
            <person name="Calhoun S."/>
            <person name="Haridas S."/>
            <person name="Kuo A."/>
            <person name="Mondo S."/>
            <person name="Pangilinan J."/>
            <person name="Riley R."/>
            <person name="Labutti K."/>
            <person name="Andreopoulos B."/>
            <person name="Lipzen A."/>
            <person name="Chen C."/>
            <person name="Yanf M."/>
            <person name="Daum C."/>
            <person name="Ng V."/>
            <person name="Clum A."/>
            <person name="Ohm R."/>
            <person name="Martin F."/>
            <person name="Silar P."/>
            <person name="Natvig D."/>
            <person name="Lalanne C."/>
            <person name="Gautier V."/>
            <person name="Ament-Velasquez S.L."/>
            <person name="Kruys A."/>
            <person name="Hutchinson M.I."/>
            <person name="Powell A.J."/>
            <person name="Barry K."/>
            <person name="Miller A.N."/>
            <person name="Grigoriev I.V."/>
            <person name="Debuchy R."/>
            <person name="Gladieux P."/>
            <person name="Thoren M.H."/>
            <person name="Johannesson H."/>
        </authorList>
    </citation>
    <scope>NUCLEOTIDE SEQUENCE</scope>
    <source>
        <strain evidence="2">CBS 123565</strain>
    </source>
</reference>
<feature type="region of interest" description="Disordered" evidence="1">
    <location>
        <begin position="682"/>
        <end position="710"/>
    </location>
</feature>
<feature type="compositionally biased region" description="Polar residues" evidence="1">
    <location>
        <begin position="693"/>
        <end position="710"/>
    </location>
</feature>
<evidence type="ECO:0008006" key="4">
    <source>
        <dbReference type="Google" id="ProtNLM"/>
    </source>
</evidence>
<reference evidence="2" key="1">
    <citation type="journal article" date="2023" name="Mol. Phylogenet. Evol.">
        <title>Genome-scale phylogeny and comparative genomics of the fungal order Sordariales.</title>
        <authorList>
            <person name="Hensen N."/>
            <person name="Bonometti L."/>
            <person name="Westerberg I."/>
            <person name="Brannstrom I.O."/>
            <person name="Guillou S."/>
            <person name="Cros-Aarteil S."/>
            <person name="Calhoun S."/>
            <person name="Haridas S."/>
            <person name="Kuo A."/>
            <person name="Mondo S."/>
            <person name="Pangilinan J."/>
            <person name="Riley R."/>
            <person name="LaButti K."/>
            <person name="Andreopoulos B."/>
            <person name="Lipzen A."/>
            <person name="Chen C."/>
            <person name="Yan M."/>
            <person name="Daum C."/>
            <person name="Ng V."/>
            <person name="Clum A."/>
            <person name="Steindorff A."/>
            <person name="Ohm R.A."/>
            <person name="Martin F."/>
            <person name="Silar P."/>
            <person name="Natvig D.O."/>
            <person name="Lalanne C."/>
            <person name="Gautier V."/>
            <person name="Ament-Velasquez S.L."/>
            <person name="Kruys A."/>
            <person name="Hutchinson M.I."/>
            <person name="Powell A.J."/>
            <person name="Barry K."/>
            <person name="Miller A.N."/>
            <person name="Grigoriev I.V."/>
            <person name="Debuchy R."/>
            <person name="Gladieux P."/>
            <person name="Hiltunen Thoren M."/>
            <person name="Johannesson H."/>
        </authorList>
    </citation>
    <scope>NUCLEOTIDE SEQUENCE</scope>
    <source>
        <strain evidence="2">CBS 123565</strain>
    </source>
</reference>
<dbReference type="InterPro" id="IPR036465">
    <property type="entry name" value="vWFA_dom_sf"/>
</dbReference>
<evidence type="ECO:0000313" key="3">
    <source>
        <dbReference type="Proteomes" id="UP001304895"/>
    </source>
</evidence>
<accession>A0AAN6ZEL6</accession>
<proteinExistence type="predicted"/>
<gene>
    <name evidence="2" type="ORF">BT67DRAFT_361172</name>
</gene>
<organism evidence="2 3">
    <name type="scientific">Trichocladium antarcticum</name>
    <dbReference type="NCBI Taxonomy" id="1450529"/>
    <lineage>
        <taxon>Eukaryota</taxon>
        <taxon>Fungi</taxon>
        <taxon>Dikarya</taxon>
        <taxon>Ascomycota</taxon>
        <taxon>Pezizomycotina</taxon>
        <taxon>Sordariomycetes</taxon>
        <taxon>Sordariomycetidae</taxon>
        <taxon>Sordariales</taxon>
        <taxon>Chaetomiaceae</taxon>
        <taxon>Trichocladium</taxon>
    </lineage>
</organism>